<organism evidence="1 2">
    <name type="scientific">Lactuca sativa</name>
    <name type="common">Garden lettuce</name>
    <dbReference type="NCBI Taxonomy" id="4236"/>
    <lineage>
        <taxon>Eukaryota</taxon>
        <taxon>Viridiplantae</taxon>
        <taxon>Streptophyta</taxon>
        <taxon>Embryophyta</taxon>
        <taxon>Tracheophyta</taxon>
        <taxon>Spermatophyta</taxon>
        <taxon>Magnoliopsida</taxon>
        <taxon>eudicotyledons</taxon>
        <taxon>Gunneridae</taxon>
        <taxon>Pentapetalae</taxon>
        <taxon>asterids</taxon>
        <taxon>campanulids</taxon>
        <taxon>Asterales</taxon>
        <taxon>Asteraceae</taxon>
        <taxon>Cichorioideae</taxon>
        <taxon>Cichorieae</taxon>
        <taxon>Lactucinae</taxon>
        <taxon>Lactuca</taxon>
    </lineage>
</organism>
<keyword evidence="2" id="KW-1185">Reference proteome</keyword>
<dbReference type="Proteomes" id="UP000235145">
    <property type="component" value="Unassembled WGS sequence"/>
</dbReference>
<evidence type="ECO:0000313" key="1">
    <source>
        <dbReference type="EMBL" id="KAJ0184674.1"/>
    </source>
</evidence>
<gene>
    <name evidence="1" type="ORF">LSAT_V11C900459610</name>
</gene>
<evidence type="ECO:0000313" key="2">
    <source>
        <dbReference type="Proteomes" id="UP000235145"/>
    </source>
</evidence>
<sequence>MKRLKPRARAVDFNRFIVNAGLQEFQMGERNFTFFEDDGLNSIKLINSICAPILSAYKHFHLPSCFLLYDWRASDYQKEVGILVQLKHSVDELEKFVKFRVLTEVLRLSTGENRVRIIELKRITKLDLQQNTMIKRNFDGDENTRYFHGMLDE</sequence>
<name>A0A9R1WRA3_LACSA</name>
<dbReference type="EMBL" id="NBSK02000009">
    <property type="protein sequence ID" value="KAJ0184674.1"/>
    <property type="molecule type" value="Genomic_DNA"/>
</dbReference>
<comment type="caution">
    <text evidence="1">The sequence shown here is derived from an EMBL/GenBank/DDBJ whole genome shotgun (WGS) entry which is preliminary data.</text>
</comment>
<accession>A0A9R1WRA3</accession>
<proteinExistence type="predicted"/>
<dbReference type="AlphaFoldDB" id="A0A9R1WRA3"/>
<protein>
    <submittedName>
        <fullName evidence="1">Uncharacterized protein</fullName>
    </submittedName>
</protein>
<reference evidence="1 2" key="1">
    <citation type="journal article" date="2017" name="Nat. Commun.">
        <title>Genome assembly with in vitro proximity ligation data and whole-genome triplication in lettuce.</title>
        <authorList>
            <person name="Reyes-Chin-Wo S."/>
            <person name="Wang Z."/>
            <person name="Yang X."/>
            <person name="Kozik A."/>
            <person name="Arikit S."/>
            <person name="Song C."/>
            <person name="Xia L."/>
            <person name="Froenicke L."/>
            <person name="Lavelle D.O."/>
            <person name="Truco M.J."/>
            <person name="Xia R."/>
            <person name="Zhu S."/>
            <person name="Xu C."/>
            <person name="Xu H."/>
            <person name="Xu X."/>
            <person name="Cox K."/>
            <person name="Korf I."/>
            <person name="Meyers B.C."/>
            <person name="Michelmore R.W."/>
        </authorList>
    </citation>
    <scope>NUCLEOTIDE SEQUENCE [LARGE SCALE GENOMIC DNA]</scope>
    <source>
        <strain evidence="2">cv. Salinas</strain>
        <tissue evidence="1">Seedlings</tissue>
    </source>
</reference>